<accession>A0A382YMB3</accession>
<dbReference type="GO" id="GO:0016881">
    <property type="term" value="F:acid-amino acid ligase activity"/>
    <property type="evidence" value="ECO:0007669"/>
    <property type="project" value="InterPro"/>
</dbReference>
<sequence length="220" mass="24613">MRSLQEILYKVEIVKVIGATDLHIHSIQFDSRKVLKDTLFVAIKGTQTDGHQFISKAIKNGATVVIAEHIPSMIEQQISYVIVKNSGKALAVLTSNFFNNPSEKLKLIGVTGTNGKTTIVSLLYNLFLGMNKKVGMLSSICNKINAKTIKNTHTTPDSLQINELLYKMLKQECEYCFMEVSSHAIDQNRVSGLSFDIVVFTNISHDHLDYHKTFTAYIMA</sequence>
<evidence type="ECO:0000259" key="2">
    <source>
        <dbReference type="Pfam" id="PF08245"/>
    </source>
</evidence>
<name>A0A382YMB3_9ZZZZ</name>
<dbReference type="GO" id="GO:0005524">
    <property type="term" value="F:ATP binding"/>
    <property type="evidence" value="ECO:0007669"/>
    <property type="project" value="InterPro"/>
</dbReference>
<feature type="non-terminal residue" evidence="3">
    <location>
        <position position="220"/>
    </location>
</feature>
<reference evidence="3" key="1">
    <citation type="submission" date="2018-05" db="EMBL/GenBank/DDBJ databases">
        <authorList>
            <person name="Lanie J.A."/>
            <person name="Ng W.-L."/>
            <person name="Kazmierczak K.M."/>
            <person name="Andrzejewski T.M."/>
            <person name="Davidsen T.M."/>
            <person name="Wayne K.J."/>
            <person name="Tettelin H."/>
            <person name="Glass J.I."/>
            <person name="Rusch D."/>
            <person name="Podicherti R."/>
            <person name="Tsui H.-C.T."/>
            <person name="Winkler M.E."/>
        </authorList>
    </citation>
    <scope>NUCLEOTIDE SEQUENCE</scope>
</reference>
<proteinExistence type="predicted"/>
<dbReference type="Gene3D" id="3.40.1390.10">
    <property type="entry name" value="MurE/MurF, N-terminal domain"/>
    <property type="match status" value="1"/>
</dbReference>
<dbReference type="SUPFAM" id="SSF63418">
    <property type="entry name" value="MurE/MurF N-terminal domain"/>
    <property type="match status" value="1"/>
</dbReference>
<dbReference type="Pfam" id="PF01225">
    <property type="entry name" value="Mur_ligase"/>
    <property type="match status" value="1"/>
</dbReference>
<dbReference type="PANTHER" id="PTHR23135">
    <property type="entry name" value="MUR LIGASE FAMILY MEMBER"/>
    <property type="match status" value="1"/>
</dbReference>
<evidence type="ECO:0000313" key="3">
    <source>
        <dbReference type="EMBL" id="SVD84344.1"/>
    </source>
</evidence>
<dbReference type="InterPro" id="IPR036565">
    <property type="entry name" value="Mur-like_cat_sf"/>
</dbReference>
<evidence type="ECO:0008006" key="4">
    <source>
        <dbReference type="Google" id="ProtNLM"/>
    </source>
</evidence>
<gene>
    <name evidence="3" type="ORF">METZ01_LOCUS437198</name>
</gene>
<dbReference type="SUPFAM" id="SSF53623">
    <property type="entry name" value="MurD-like peptide ligases, catalytic domain"/>
    <property type="match status" value="1"/>
</dbReference>
<dbReference type="AlphaFoldDB" id="A0A382YMB3"/>
<dbReference type="Pfam" id="PF08245">
    <property type="entry name" value="Mur_ligase_M"/>
    <property type="match status" value="1"/>
</dbReference>
<dbReference type="InterPro" id="IPR000713">
    <property type="entry name" value="Mur_ligase_N"/>
</dbReference>
<feature type="domain" description="Mur ligase N-terminal catalytic" evidence="1">
    <location>
        <begin position="23"/>
        <end position="85"/>
    </location>
</feature>
<feature type="domain" description="Mur ligase central" evidence="2">
    <location>
        <begin position="110"/>
        <end position="219"/>
    </location>
</feature>
<dbReference type="InterPro" id="IPR035911">
    <property type="entry name" value="MurE/MurF_N"/>
</dbReference>
<evidence type="ECO:0000259" key="1">
    <source>
        <dbReference type="Pfam" id="PF01225"/>
    </source>
</evidence>
<dbReference type="EMBL" id="UINC01176961">
    <property type="protein sequence ID" value="SVD84344.1"/>
    <property type="molecule type" value="Genomic_DNA"/>
</dbReference>
<dbReference type="PANTHER" id="PTHR23135:SF4">
    <property type="entry name" value="UDP-N-ACETYLMURAMOYL-L-ALANYL-D-GLUTAMATE--2,6-DIAMINOPIMELATE LIGASE MURE HOMOLOG, CHLOROPLASTIC"/>
    <property type="match status" value="1"/>
</dbReference>
<dbReference type="Gene3D" id="3.40.1190.10">
    <property type="entry name" value="Mur-like, catalytic domain"/>
    <property type="match status" value="1"/>
</dbReference>
<protein>
    <recommendedName>
        <fullName evidence="4">Mur ligase central domain-containing protein</fullName>
    </recommendedName>
</protein>
<organism evidence="3">
    <name type="scientific">marine metagenome</name>
    <dbReference type="NCBI Taxonomy" id="408172"/>
    <lineage>
        <taxon>unclassified sequences</taxon>
        <taxon>metagenomes</taxon>
        <taxon>ecological metagenomes</taxon>
    </lineage>
</organism>
<dbReference type="InterPro" id="IPR013221">
    <property type="entry name" value="Mur_ligase_cen"/>
</dbReference>